<geneLocation type="plasmid" evidence="2">
    <name>pMFLV02</name>
</geneLocation>
<dbReference type="HOGENOM" id="CLU_3365957_0_0_11"/>
<accession>A4TGI2</accession>
<dbReference type="AlphaFoldDB" id="A4TGI2"/>
<keyword evidence="1" id="KW-1133">Transmembrane helix</keyword>
<evidence type="ECO:0000313" key="2">
    <source>
        <dbReference type="EMBL" id="ABP48048.1"/>
    </source>
</evidence>
<evidence type="ECO:0008006" key="3">
    <source>
        <dbReference type="Google" id="ProtNLM"/>
    </source>
</evidence>
<organism evidence="2">
    <name type="scientific">Mycolicibacterium gilvum (strain PYR-GCK)</name>
    <name type="common">Mycobacterium gilvum (strain PYR-GCK)</name>
    <dbReference type="NCBI Taxonomy" id="350054"/>
    <lineage>
        <taxon>Bacteria</taxon>
        <taxon>Bacillati</taxon>
        <taxon>Actinomycetota</taxon>
        <taxon>Actinomycetes</taxon>
        <taxon>Mycobacteriales</taxon>
        <taxon>Mycobacteriaceae</taxon>
        <taxon>Mycolicibacterium</taxon>
    </lineage>
</organism>
<protein>
    <recommendedName>
        <fullName evidence="3">Transmembrane protein</fullName>
    </recommendedName>
</protein>
<sequence length="35" mass="3867">MRSLTLYGPIGVRILFLAAGVILVADALVHRSAWW</sequence>
<gene>
    <name evidence="2" type="ordered locus">Mflv_5587</name>
</gene>
<name>A4TGI2_MYCGI</name>
<evidence type="ECO:0000256" key="1">
    <source>
        <dbReference type="SAM" id="Phobius"/>
    </source>
</evidence>
<feature type="transmembrane region" description="Helical" evidence="1">
    <location>
        <begin position="6"/>
        <end position="29"/>
    </location>
</feature>
<dbReference type="EMBL" id="CP000658">
    <property type="protein sequence ID" value="ABP48048.1"/>
    <property type="molecule type" value="Genomic_DNA"/>
</dbReference>
<dbReference type="KEGG" id="mgi:Mflv_5587"/>
<proteinExistence type="predicted"/>
<keyword evidence="2" id="KW-0614">Plasmid</keyword>
<keyword evidence="1" id="KW-0812">Transmembrane</keyword>
<keyword evidence="1" id="KW-0472">Membrane</keyword>
<reference evidence="2" key="1">
    <citation type="submission" date="2007-04" db="EMBL/GenBank/DDBJ databases">
        <title>Complete sequence of plasmid2 pMFLV02 of Mycobacterium gilvum PYR-GCK.</title>
        <authorList>
            <consortium name="US DOE Joint Genome Institute"/>
            <person name="Copeland A."/>
            <person name="Lucas S."/>
            <person name="Lapidus A."/>
            <person name="Barry K."/>
            <person name="Detter J.C."/>
            <person name="Glavina del Rio T."/>
            <person name="Hammon N."/>
            <person name="Israni S."/>
            <person name="Dalin E."/>
            <person name="Tice H."/>
            <person name="Pitluck S."/>
            <person name="Chain P."/>
            <person name="Malfatti S."/>
            <person name="Shin M."/>
            <person name="Vergez L."/>
            <person name="Schmutz J."/>
            <person name="Larimer F."/>
            <person name="Land M."/>
            <person name="Hauser L."/>
            <person name="Kyrpides N."/>
            <person name="Mikhailova N."/>
            <person name="Miller C."/>
            <person name="Richardson P."/>
        </authorList>
    </citation>
    <scope>NUCLEOTIDE SEQUENCE</scope>
    <source>
        <strain evidence="2">PYR-GCK</strain>
        <plasmid evidence="2">pMFLV02</plasmid>
    </source>
</reference>